<evidence type="ECO:0000256" key="1">
    <source>
        <dbReference type="ARBA" id="ARBA00005801"/>
    </source>
</evidence>
<protein>
    <submittedName>
        <fullName evidence="5">A24 family peptidase</fullName>
    </submittedName>
</protein>
<dbReference type="InterPro" id="IPR014032">
    <property type="entry name" value="Peptidase_A24A_bac"/>
</dbReference>
<feature type="domain" description="Prepilin type IV endopeptidase peptidase" evidence="4">
    <location>
        <begin position="39"/>
        <end position="143"/>
    </location>
</feature>
<feature type="transmembrane region" description="Helical" evidence="3">
    <location>
        <begin position="158"/>
        <end position="176"/>
    </location>
</feature>
<evidence type="ECO:0000256" key="3">
    <source>
        <dbReference type="SAM" id="Phobius"/>
    </source>
</evidence>
<accession>A0A9Q9HG20</accession>
<evidence type="ECO:0000313" key="5">
    <source>
        <dbReference type="EMBL" id="UWP96190.1"/>
    </source>
</evidence>
<dbReference type="GO" id="GO:0006465">
    <property type="term" value="P:signal peptide processing"/>
    <property type="evidence" value="ECO:0007669"/>
    <property type="project" value="TreeGrafter"/>
</dbReference>
<dbReference type="PANTHER" id="PTHR30487:SF0">
    <property type="entry name" value="PREPILIN LEADER PEPTIDASE_N-METHYLTRANSFERASE-RELATED"/>
    <property type="match status" value="1"/>
</dbReference>
<name>A0A9Q9HG20_9RHOB</name>
<dbReference type="Gene3D" id="1.20.120.1220">
    <property type="match status" value="1"/>
</dbReference>
<dbReference type="GO" id="GO:0005886">
    <property type="term" value="C:plasma membrane"/>
    <property type="evidence" value="ECO:0007669"/>
    <property type="project" value="TreeGrafter"/>
</dbReference>
<dbReference type="GO" id="GO:0004190">
    <property type="term" value="F:aspartic-type endopeptidase activity"/>
    <property type="evidence" value="ECO:0007669"/>
    <property type="project" value="InterPro"/>
</dbReference>
<feature type="transmembrane region" description="Helical" evidence="3">
    <location>
        <begin position="82"/>
        <end position="104"/>
    </location>
</feature>
<keyword evidence="3" id="KW-1133">Transmembrane helix</keyword>
<dbReference type="InterPro" id="IPR050882">
    <property type="entry name" value="Prepilin_peptidase/N-MTase"/>
</dbReference>
<dbReference type="RefSeq" id="WP_259806440.1">
    <property type="nucleotide sequence ID" value="NZ_CP080776.1"/>
</dbReference>
<dbReference type="PANTHER" id="PTHR30487">
    <property type="entry name" value="TYPE 4 PREPILIN-LIKE PROTEINS LEADER PEPTIDE-PROCESSING ENZYME"/>
    <property type="match status" value="1"/>
</dbReference>
<evidence type="ECO:0000256" key="2">
    <source>
        <dbReference type="RuleBase" id="RU003793"/>
    </source>
</evidence>
<keyword evidence="3" id="KW-0472">Membrane</keyword>
<dbReference type="PRINTS" id="PR00864">
    <property type="entry name" value="PREPILNPTASE"/>
</dbReference>
<dbReference type="Pfam" id="PF01478">
    <property type="entry name" value="Peptidase_A24"/>
    <property type="match status" value="1"/>
</dbReference>
<dbReference type="InterPro" id="IPR000045">
    <property type="entry name" value="Prepilin_IV_endopep_pep"/>
</dbReference>
<reference evidence="5" key="1">
    <citation type="submission" date="2021-08" db="EMBL/GenBank/DDBJ databases">
        <authorList>
            <person name="Nwanade C."/>
            <person name="Wang M."/>
            <person name="Masoudi A."/>
            <person name="Yu Z."/>
            <person name="Liu J."/>
        </authorList>
    </citation>
    <scope>NUCLEOTIDE SEQUENCE</scope>
    <source>
        <strain evidence="5">S056</strain>
    </source>
</reference>
<dbReference type="Proteomes" id="UP001057991">
    <property type="component" value="Chromosome"/>
</dbReference>
<feature type="transmembrane region" description="Helical" evidence="3">
    <location>
        <begin position="57"/>
        <end position="75"/>
    </location>
</feature>
<keyword evidence="3" id="KW-0812">Transmembrane</keyword>
<proteinExistence type="inferred from homology"/>
<evidence type="ECO:0000259" key="4">
    <source>
        <dbReference type="Pfam" id="PF01478"/>
    </source>
</evidence>
<organism evidence="5 6">
    <name type="scientific">Aliiroseovarius crassostreae</name>
    <dbReference type="NCBI Taxonomy" id="154981"/>
    <lineage>
        <taxon>Bacteria</taxon>
        <taxon>Pseudomonadati</taxon>
        <taxon>Pseudomonadota</taxon>
        <taxon>Alphaproteobacteria</taxon>
        <taxon>Rhodobacterales</taxon>
        <taxon>Paracoccaceae</taxon>
        <taxon>Aliiroseovarius</taxon>
    </lineage>
</organism>
<sequence>MPTLPKHLKQAFPLLLLYFATAIILVQWNNPPQVALAAVLIPPCVWLSYMDLQKFEIPDGATVLIVLFALGYLWVSARGSIALHMVTGVALTALLWIVGAVYYFRTGEEGLGIGDAKLFGAGGILMGPWKLPELFLLASLGGITAYFLARMTRKNIEAGLPFGPFIAYSIYILSFLDPLFL</sequence>
<feature type="transmembrane region" description="Helical" evidence="3">
    <location>
        <begin position="134"/>
        <end position="151"/>
    </location>
</feature>
<dbReference type="EMBL" id="CP080776">
    <property type="protein sequence ID" value="UWP96190.1"/>
    <property type="molecule type" value="Genomic_DNA"/>
</dbReference>
<comment type="similarity">
    <text evidence="1 2">Belongs to the peptidase A24 family.</text>
</comment>
<gene>
    <name evidence="5" type="ORF">K3X48_04160</name>
</gene>
<dbReference type="AlphaFoldDB" id="A0A9Q9HG20"/>
<evidence type="ECO:0000313" key="6">
    <source>
        <dbReference type="Proteomes" id="UP001057991"/>
    </source>
</evidence>